<organism evidence="2 3">
    <name type="scientific">Cymbomonas tetramitiformis</name>
    <dbReference type="NCBI Taxonomy" id="36881"/>
    <lineage>
        <taxon>Eukaryota</taxon>
        <taxon>Viridiplantae</taxon>
        <taxon>Chlorophyta</taxon>
        <taxon>Pyramimonadophyceae</taxon>
        <taxon>Pyramimonadales</taxon>
        <taxon>Pyramimonadaceae</taxon>
        <taxon>Cymbomonas</taxon>
    </lineage>
</organism>
<feature type="compositionally biased region" description="Basic and acidic residues" evidence="1">
    <location>
        <begin position="25"/>
        <end position="58"/>
    </location>
</feature>
<comment type="caution">
    <text evidence="2">The sequence shown here is derived from an EMBL/GenBank/DDBJ whole genome shotgun (WGS) entry which is preliminary data.</text>
</comment>
<evidence type="ECO:0000313" key="3">
    <source>
        <dbReference type="Proteomes" id="UP001190700"/>
    </source>
</evidence>
<name>A0AAE0FPN4_9CHLO</name>
<reference evidence="2 3" key="1">
    <citation type="journal article" date="2015" name="Genome Biol. Evol.">
        <title>Comparative Genomics of a Bacterivorous Green Alga Reveals Evolutionary Causalities and Consequences of Phago-Mixotrophic Mode of Nutrition.</title>
        <authorList>
            <person name="Burns J.A."/>
            <person name="Paasch A."/>
            <person name="Narechania A."/>
            <person name="Kim E."/>
        </authorList>
    </citation>
    <scope>NUCLEOTIDE SEQUENCE [LARGE SCALE GENOMIC DNA]</scope>
    <source>
        <strain evidence="2 3">PLY_AMNH</strain>
    </source>
</reference>
<protein>
    <submittedName>
        <fullName evidence="2">Uncharacterized protein</fullName>
    </submittedName>
</protein>
<sequence length="238" mass="26452">MSGWEADYHPTIEERLLGAAISTSKTERGSGLDASMREFRQPRCRQKDMGVRVKEKGHTGRSPGMSASRPFPRQAGERAALARHTTWSADGCLPQPEDSILAERVKSRAAVREERLAPKRERSRGKVNDEARTGRQRESRVEIVMRGAEGEHEAGRKAVPGMREPKVNDEAGTGEGQPGAPGRESKDARKAMQYAERKALFFCSWANEQPADLLQTLRCLPSSWSQDQGLGQWQGMPQ</sequence>
<feature type="non-terminal residue" evidence="2">
    <location>
        <position position="238"/>
    </location>
</feature>
<evidence type="ECO:0000313" key="2">
    <source>
        <dbReference type="EMBL" id="KAK3263575.1"/>
    </source>
</evidence>
<feature type="compositionally biased region" description="Basic and acidic residues" evidence="1">
    <location>
        <begin position="101"/>
        <end position="156"/>
    </location>
</feature>
<proteinExistence type="predicted"/>
<evidence type="ECO:0000256" key="1">
    <source>
        <dbReference type="SAM" id="MobiDB-lite"/>
    </source>
</evidence>
<gene>
    <name evidence="2" type="ORF">CYMTET_27627</name>
</gene>
<dbReference type="EMBL" id="LGRX02015258">
    <property type="protein sequence ID" value="KAK3263575.1"/>
    <property type="molecule type" value="Genomic_DNA"/>
</dbReference>
<accession>A0AAE0FPN4</accession>
<dbReference type="Proteomes" id="UP001190700">
    <property type="component" value="Unassembled WGS sequence"/>
</dbReference>
<feature type="region of interest" description="Disordered" evidence="1">
    <location>
        <begin position="19"/>
        <end position="191"/>
    </location>
</feature>
<dbReference type="AlphaFoldDB" id="A0AAE0FPN4"/>
<keyword evidence="3" id="KW-1185">Reference proteome</keyword>